<proteinExistence type="predicted"/>
<evidence type="ECO:0008006" key="3">
    <source>
        <dbReference type="Google" id="ProtNLM"/>
    </source>
</evidence>
<dbReference type="SUPFAM" id="SSF56436">
    <property type="entry name" value="C-type lectin-like"/>
    <property type="match status" value="1"/>
</dbReference>
<protein>
    <recommendedName>
        <fullName evidence="3">C-type lectin domain-containing protein</fullName>
    </recommendedName>
</protein>
<reference evidence="1 2" key="1">
    <citation type="submission" date="2024-05" db="EMBL/GenBank/DDBJ databases">
        <authorList>
            <person name="Wallberg A."/>
        </authorList>
    </citation>
    <scope>NUCLEOTIDE SEQUENCE [LARGE SCALE GENOMIC DNA]</scope>
</reference>
<keyword evidence="2" id="KW-1185">Reference proteome</keyword>
<dbReference type="InterPro" id="IPR016186">
    <property type="entry name" value="C-type_lectin-like/link_sf"/>
</dbReference>
<feature type="non-terminal residue" evidence="1">
    <location>
        <position position="1"/>
    </location>
</feature>
<name>A0AAV2QPQ4_MEGNR</name>
<organism evidence="1 2">
    <name type="scientific">Meganyctiphanes norvegica</name>
    <name type="common">Northern krill</name>
    <name type="synonym">Thysanopoda norvegica</name>
    <dbReference type="NCBI Taxonomy" id="48144"/>
    <lineage>
        <taxon>Eukaryota</taxon>
        <taxon>Metazoa</taxon>
        <taxon>Ecdysozoa</taxon>
        <taxon>Arthropoda</taxon>
        <taxon>Crustacea</taxon>
        <taxon>Multicrustacea</taxon>
        <taxon>Malacostraca</taxon>
        <taxon>Eumalacostraca</taxon>
        <taxon>Eucarida</taxon>
        <taxon>Euphausiacea</taxon>
        <taxon>Euphausiidae</taxon>
        <taxon>Meganyctiphanes</taxon>
    </lineage>
</organism>
<evidence type="ECO:0000313" key="1">
    <source>
        <dbReference type="EMBL" id="CAL4090355.1"/>
    </source>
</evidence>
<comment type="caution">
    <text evidence="1">The sequence shown here is derived from an EMBL/GenBank/DDBJ whole genome shotgun (WGS) entry which is preliminary data.</text>
</comment>
<dbReference type="InterPro" id="IPR016187">
    <property type="entry name" value="CTDL_fold"/>
</dbReference>
<dbReference type="Proteomes" id="UP001497623">
    <property type="component" value="Unassembled WGS sequence"/>
</dbReference>
<sequence>ACPDGFITSQDLRQCFKVFKDEHRNWNETQSKCLQENLVHAMPSDTNAIELRKKILDTYGEVEGVWLGGISPAGSGQVTVPGNQTQLDQDHHLWRPGAPVLSDDQDMCVWMPLTQEYVSDWPRQVYSTRLCAFPWITLCEATFE</sequence>
<gene>
    <name evidence="1" type="ORF">MNOR_LOCUS14008</name>
</gene>
<dbReference type="EMBL" id="CAXKWB010008255">
    <property type="protein sequence ID" value="CAL4090355.1"/>
    <property type="molecule type" value="Genomic_DNA"/>
</dbReference>
<evidence type="ECO:0000313" key="2">
    <source>
        <dbReference type="Proteomes" id="UP001497623"/>
    </source>
</evidence>
<dbReference type="Gene3D" id="3.10.100.10">
    <property type="entry name" value="Mannose-Binding Protein A, subunit A"/>
    <property type="match status" value="1"/>
</dbReference>
<accession>A0AAV2QPQ4</accession>
<dbReference type="AlphaFoldDB" id="A0AAV2QPQ4"/>